<evidence type="ECO:0000256" key="4">
    <source>
        <dbReference type="ARBA" id="ARBA00023069"/>
    </source>
</evidence>
<gene>
    <name evidence="7" type="ORF">FGO68_gene16664</name>
</gene>
<dbReference type="OrthoDB" id="308100at2759"/>
<evidence type="ECO:0000256" key="5">
    <source>
        <dbReference type="ARBA" id="ARBA00023273"/>
    </source>
</evidence>
<evidence type="ECO:0000256" key="3">
    <source>
        <dbReference type="ARBA" id="ARBA00022490"/>
    </source>
</evidence>
<accession>A0A8J8NJV4</accession>
<dbReference type="GO" id="GO:0005929">
    <property type="term" value="C:cilium"/>
    <property type="evidence" value="ECO:0007669"/>
    <property type="project" value="UniProtKB-SubCell"/>
</dbReference>
<dbReference type="GO" id="GO:0005737">
    <property type="term" value="C:cytoplasm"/>
    <property type="evidence" value="ECO:0007669"/>
    <property type="project" value="UniProtKB-SubCell"/>
</dbReference>
<sequence length="146" mass="17173">MDDRARYRNKQYQSQGQIWQTKNKSYLRSWKRQRSSISAMETTLASKSSTASPQSMRIFFQGTATPLRARTSLSTLRSIRSIRNFSSKRLRIIKSCEVSVEEFFEIVKKKSTDENSEAKIFVTIMLSVSEYTNFVEMMRAYKREHE</sequence>
<evidence type="ECO:0000256" key="2">
    <source>
        <dbReference type="ARBA" id="ARBA00004496"/>
    </source>
</evidence>
<comment type="subcellular location">
    <subcellularLocation>
        <location evidence="1">Cell projection</location>
        <location evidence="1">Cilium</location>
    </subcellularLocation>
    <subcellularLocation>
        <location evidence="2">Cytoplasm</location>
    </subcellularLocation>
</comment>
<dbReference type="AlphaFoldDB" id="A0A8J8NJV4"/>
<dbReference type="Proteomes" id="UP000785679">
    <property type="component" value="Unassembled WGS sequence"/>
</dbReference>
<evidence type="ECO:0000259" key="6">
    <source>
        <dbReference type="Pfam" id="PF11527"/>
    </source>
</evidence>
<reference evidence="7" key="1">
    <citation type="submission" date="2019-06" db="EMBL/GenBank/DDBJ databases">
        <authorList>
            <person name="Zheng W."/>
        </authorList>
    </citation>
    <scope>NUCLEOTIDE SEQUENCE</scope>
    <source>
        <strain evidence="7">QDHG01</strain>
    </source>
</reference>
<proteinExistence type="predicted"/>
<keyword evidence="4" id="KW-0969">Cilium</keyword>
<feature type="domain" description="BART" evidence="6">
    <location>
        <begin position="94"/>
        <end position="146"/>
    </location>
</feature>
<keyword evidence="8" id="KW-1185">Reference proteome</keyword>
<dbReference type="InterPro" id="IPR023379">
    <property type="entry name" value="BART_dom"/>
</dbReference>
<name>A0A8J8NJV4_HALGN</name>
<comment type="caution">
    <text evidence="7">The sequence shown here is derived from an EMBL/GenBank/DDBJ whole genome shotgun (WGS) entry which is preliminary data.</text>
</comment>
<evidence type="ECO:0000313" key="8">
    <source>
        <dbReference type="Proteomes" id="UP000785679"/>
    </source>
</evidence>
<evidence type="ECO:0000313" key="7">
    <source>
        <dbReference type="EMBL" id="TNV75825.1"/>
    </source>
</evidence>
<keyword evidence="3" id="KW-0963">Cytoplasm</keyword>
<dbReference type="InterPro" id="IPR042541">
    <property type="entry name" value="BART_sf"/>
</dbReference>
<dbReference type="Pfam" id="PF11527">
    <property type="entry name" value="ARL2_Bind_BART"/>
    <property type="match status" value="1"/>
</dbReference>
<protein>
    <recommendedName>
        <fullName evidence="6">BART domain-containing protein</fullName>
    </recommendedName>
</protein>
<dbReference type="Gene3D" id="1.20.1520.10">
    <property type="entry name" value="ADP-ribosylation factor-like 2-binding protein, domain"/>
    <property type="match status" value="1"/>
</dbReference>
<organism evidence="7 8">
    <name type="scientific">Halteria grandinella</name>
    <dbReference type="NCBI Taxonomy" id="5974"/>
    <lineage>
        <taxon>Eukaryota</taxon>
        <taxon>Sar</taxon>
        <taxon>Alveolata</taxon>
        <taxon>Ciliophora</taxon>
        <taxon>Intramacronucleata</taxon>
        <taxon>Spirotrichea</taxon>
        <taxon>Stichotrichia</taxon>
        <taxon>Sporadotrichida</taxon>
        <taxon>Halteriidae</taxon>
        <taxon>Halteria</taxon>
    </lineage>
</organism>
<dbReference type="EMBL" id="RRYP01014745">
    <property type="protein sequence ID" value="TNV75825.1"/>
    <property type="molecule type" value="Genomic_DNA"/>
</dbReference>
<evidence type="ECO:0000256" key="1">
    <source>
        <dbReference type="ARBA" id="ARBA00004138"/>
    </source>
</evidence>
<keyword evidence="5" id="KW-0966">Cell projection</keyword>